<reference evidence="3" key="3">
    <citation type="journal article" date="2005" name="Nature">
        <title>The map-based sequence of the rice genome.</title>
        <authorList>
            <consortium name="International rice genome sequencing project (IRGSP)"/>
            <person name="Matsumoto T."/>
            <person name="Wu J."/>
            <person name="Kanamori H."/>
            <person name="Katayose Y."/>
            <person name="Fujisawa M."/>
            <person name="Namiki N."/>
            <person name="Mizuno H."/>
            <person name="Yamamoto K."/>
            <person name="Antonio B.A."/>
            <person name="Baba T."/>
            <person name="Sakata K."/>
            <person name="Nagamura Y."/>
            <person name="Aoki H."/>
            <person name="Arikawa K."/>
            <person name="Arita K."/>
            <person name="Bito T."/>
            <person name="Chiden Y."/>
            <person name="Fujitsuka N."/>
            <person name="Fukunaka R."/>
            <person name="Hamada M."/>
            <person name="Harada C."/>
            <person name="Hayashi A."/>
            <person name="Hijishita S."/>
            <person name="Honda M."/>
            <person name="Hosokawa S."/>
            <person name="Ichikawa Y."/>
            <person name="Idonuma A."/>
            <person name="Iijima M."/>
            <person name="Ikeda M."/>
            <person name="Ikeno M."/>
            <person name="Ito K."/>
            <person name="Ito S."/>
            <person name="Ito T."/>
            <person name="Ito Y."/>
            <person name="Ito Y."/>
            <person name="Iwabuchi A."/>
            <person name="Kamiya K."/>
            <person name="Karasawa W."/>
            <person name="Kurita K."/>
            <person name="Katagiri S."/>
            <person name="Kikuta A."/>
            <person name="Kobayashi H."/>
            <person name="Kobayashi N."/>
            <person name="Machita K."/>
            <person name="Maehara T."/>
            <person name="Masukawa M."/>
            <person name="Mizubayashi T."/>
            <person name="Mukai Y."/>
            <person name="Nagasaki H."/>
            <person name="Nagata Y."/>
            <person name="Naito S."/>
            <person name="Nakashima M."/>
            <person name="Nakama Y."/>
            <person name="Nakamichi Y."/>
            <person name="Nakamura M."/>
            <person name="Meguro A."/>
            <person name="Negishi M."/>
            <person name="Ohta I."/>
            <person name="Ohta T."/>
            <person name="Okamoto M."/>
            <person name="Ono N."/>
            <person name="Saji S."/>
            <person name="Sakaguchi M."/>
            <person name="Sakai K."/>
            <person name="Shibata M."/>
            <person name="Shimokawa T."/>
            <person name="Song J."/>
            <person name="Takazaki Y."/>
            <person name="Terasawa K."/>
            <person name="Tsugane M."/>
            <person name="Tsuji K."/>
            <person name="Ueda S."/>
            <person name="Waki K."/>
            <person name="Yamagata H."/>
            <person name="Yamamoto M."/>
            <person name="Yamamoto S."/>
            <person name="Yamane H."/>
            <person name="Yoshiki S."/>
            <person name="Yoshihara R."/>
            <person name="Yukawa K."/>
            <person name="Zhong H."/>
            <person name="Yano M."/>
            <person name="Yuan Q."/>
            <person name="Ouyang S."/>
            <person name="Liu J."/>
            <person name="Jones K.M."/>
            <person name="Gansberger K."/>
            <person name="Moffat K."/>
            <person name="Hill J."/>
            <person name="Bera J."/>
            <person name="Fadrosh D."/>
            <person name="Jin S."/>
            <person name="Johri S."/>
            <person name="Kim M."/>
            <person name="Overton L."/>
            <person name="Reardon M."/>
            <person name="Tsitrin T."/>
            <person name="Vuong H."/>
            <person name="Weaver B."/>
            <person name="Ciecko A."/>
            <person name="Tallon L."/>
            <person name="Jackson J."/>
            <person name="Pai G."/>
            <person name="Aken S.V."/>
            <person name="Utterback T."/>
            <person name="Reidmuller S."/>
            <person name="Feldblyum T."/>
            <person name="Hsiao J."/>
            <person name="Zismann V."/>
            <person name="Iobst S."/>
            <person name="de Vazeille A.R."/>
            <person name="Buell C.R."/>
            <person name="Ying K."/>
            <person name="Li Y."/>
            <person name="Lu T."/>
            <person name="Huang Y."/>
            <person name="Zhao Q."/>
            <person name="Feng Q."/>
            <person name="Zhang L."/>
            <person name="Zhu J."/>
            <person name="Weng Q."/>
            <person name="Mu J."/>
            <person name="Lu Y."/>
            <person name="Fan D."/>
            <person name="Liu Y."/>
            <person name="Guan J."/>
            <person name="Zhang Y."/>
            <person name="Yu S."/>
            <person name="Liu X."/>
            <person name="Zhang Y."/>
            <person name="Hong G."/>
            <person name="Han B."/>
            <person name="Choisne N."/>
            <person name="Demange N."/>
            <person name="Orjeda G."/>
            <person name="Samain S."/>
            <person name="Cattolico L."/>
            <person name="Pelletier E."/>
            <person name="Couloux A."/>
            <person name="Segurens B."/>
            <person name="Wincker P."/>
            <person name="D'Hont A."/>
            <person name="Scarpelli C."/>
            <person name="Weissenbach J."/>
            <person name="Salanoubat M."/>
            <person name="Quetier F."/>
            <person name="Yu Y."/>
            <person name="Kim H.R."/>
            <person name="Rambo T."/>
            <person name="Currie J."/>
            <person name="Collura K."/>
            <person name="Luo M."/>
            <person name="Yang T."/>
            <person name="Ammiraju J.S.S."/>
            <person name="Engler F."/>
            <person name="Soderlund C."/>
            <person name="Wing R.A."/>
            <person name="Palmer L.E."/>
            <person name="de la Bastide M."/>
            <person name="Spiegel L."/>
            <person name="Nascimento L."/>
            <person name="Zutavern T."/>
            <person name="O'Shaughnessy A."/>
            <person name="Dike S."/>
            <person name="Dedhia N."/>
            <person name="Preston R."/>
            <person name="Balija V."/>
            <person name="McCombie W.R."/>
            <person name="Chow T."/>
            <person name="Chen H."/>
            <person name="Chung M."/>
            <person name="Chen C."/>
            <person name="Shaw J."/>
            <person name="Wu H."/>
            <person name="Hsiao K."/>
            <person name="Chao Y."/>
            <person name="Chu M."/>
            <person name="Cheng C."/>
            <person name="Hour A."/>
            <person name="Lee P."/>
            <person name="Lin S."/>
            <person name="Lin Y."/>
            <person name="Liou J."/>
            <person name="Liu S."/>
            <person name="Hsing Y."/>
            <person name="Raghuvanshi S."/>
            <person name="Mohanty A."/>
            <person name="Bharti A.K."/>
            <person name="Gaur A."/>
            <person name="Gupta V."/>
            <person name="Kumar D."/>
            <person name="Ravi V."/>
            <person name="Vij S."/>
            <person name="Kapur A."/>
            <person name="Khurana P."/>
            <person name="Khurana P."/>
            <person name="Khurana J.P."/>
            <person name="Tyagi A.K."/>
            <person name="Gaikwad K."/>
            <person name="Singh A."/>
            <person name="Dalal V."/>
            <person name="Srivastava S."/>
            <person name="Dixit A."/>
            <person name="Pal A.K."/>
            <person name="Ghazi I.A."/>
            <person name="Yadav M."/>
            <person name="Pandit A."/>
            <person name="Bhargava A."/>
            <person name="Sureshbabu K."/>
            <person name="Batra K."/>
            <person name="Sharma T.R."/>
            <person name="Mohapatra T."/>
            <person name="Singh N.K."/>
            <person name="Messing J."/>
            <person name="Nelson A.B."/>
            <person name="Fuks G."/>
            <person name="Kavchok S."/>
            <person name="Keizer G."/>
            <person name="Linton E."/>
            <person name="Llaca V."/>
            <person name="Song R."/>
            <person name="Tanyolac B."/>
            <person name="Young S."/>
            <person name="Ho-Il K."/>
            <person name="Hahn J.H."/>
            <person name="Sangsakoo G."/>
            <person name="Vanavichit A."/>
            <person name="de Mattos Luiz.A.T."/>
            <person name="Zimmer P.D."/>
            <person name="Malone G."/>
            <person name="Dellagostin O."/>
            <person name="de Oliveira A.C."/>
            <person name="Bevan M."/>
            <person name="Bancroft I."/>
            <person name="Minx P."/>
            <person name="Cordum H."/>
            <person name="Wilson R."/>
            <person name="Cheng Z."/>
            <person name="Jin W."/>
            <person name="Jiang J."/>
            <person name="Leong S.A."/>
            <person name="Iwama H."/>
            <person name="Gojobori T."/>
            <person name="Itoh T."/>
            <person name="Niimura Y."/>
            <person name="Fujii Y."/>
            <person name="Habara T."/>
            <person name="Sakai H."/>
            <person name="Sato Y."/>
            <person name="Wilson G."/>
            <person name="Kumar K."/>
            <person name="McCouch S."/>
            <person name="Juretic N."/>
            <person name="Hoen D."/>
            <person name="Wright S."/>
            <person name="Bruskiewich R."/>
            <person name="Bureau T."/>
            <person name="Miyao A."/>
            <person name="Hirochika H."/>
            <person name="Nishikawa T."/>
            <person name="Kadowaki K."/>
            <person name="Sugiura M."/>
            <person name="Burr B."/>
            <person name="Sasaki T."/>
        </authorList>
    </citation>
    <scope>NUCLEOTIDE SEQUENCE [LARGE SCALE GENOMIC DNA]</scope>
    <source>
        <strain evidence="3">cv. Nipponbare</strain>
    </source>
</reference>
<evidence type="ECO:0000313" key="1">
    <source>
        <dbReference type="EMBL" id="BAD23411.1"/>
    </source>
</evidence>
<dbReference type="AlphaFoldDB" id="Q6K4E2"/>
<protein>
    <submittedName>
        <fullName evidence="1">Uncharacterized protein</fullName>
    </submittedName>
</protein>
<evidence type="ECO:0000313" key="3">
    <source>
        <dbReference type="Proteomes" id="UP000000763"/>
    </source>
</evidence>
<name>Q6K4E2_ORYSJ</name>
<accession>Q6K4E2</accession>
<dbReference type="Proteomes" id="UP000000763">
    <property type="component" value="Chromosome 9"/>
</dbReference>
<sequence length="83" mass="9254">MLEDLKQSKFGVRGANLEYELSNPIWPHGLDSYVGEVPNFFSNPDAAMMHELTILLPVPVVGEVKIFSVHPECAFTPSILLKQ</sequence>
<reference evidence="2" key="2">
    <citation type="submission" date="2002-09" db="EMBL/GenBank/DDBJ databases">
        <title>Oryza sativa nipponbare(GA3) genomic DNA, chromosome 9, BAC clone:OJ1001_G09.</title>
        <authorList>
            <person name="Sasaki T."/>
            <person name="Matsumoto T."/>
            <person name="Hattori M."/>
            <person name="Sakaki Y."/>
            <person name="Katayose Y."/>
        </authorList>
    </citation>
    <scope>NUCLEOTIDE SEQUENCE</scope>
</reference>
<reference evidence="3" key="4">
    <citation type="journal article" date="2008" name="Nucleic Acids Res.">
        <title>The rice annotation project database (RAP-DB): 2008 update.</title>
        <authorList>
            <consortium name="The rice annotation project (RAP)"/>
        </authorList>
    </citation>
    <scope>GENOME REANNOTATION</scope>
    <source>
        <strain evidence="3">cv. Nipponbare</strain>
    </source>
</reference>
<organism evidence="1 3">
    <name type="scientific">Oryza sativa subsp. japonica</name>
    <name type="common">Rice</name>
    <dbReference type="NCBI Taxonomy" id="39947"/>
    <lineage>
        <taxon>Eukaryota</taxon>
        <taxon>Viridiplantae</taxon>
        <taxon>Streptophyta</taxon>
        <taxon>Embryophyta</taxon>
        <taxon>Tracheophyta</taxon>
        <taxon>Spermatophyta</taxon>
        <taxon>Magnoliopsida</taxon>
        <taxon>Liliopsida</taxon>
        <taxon>Poales</taxon>
        <taxon>Poaceae</taxon>
        <taxon>BOP clade</taxon>
        <taxon>Oryzoideae</taxon>
        <taxon>Oryzeae</taxon>
        <taxon>Oryzinae</taxon>
        <taxon>Oryza</taxon>
        <taxon>Oryza sativa</taxon>
    </lineage>
</organism>
<evidence type="ECO:0000313" key="2">
    <source>
        <dbReference type="EMBL" id="BAD33712.1"/>
    </source>
</evidence>
<dbReference type="EMBL" id="AP005675">
    <property type="protein sequence ID" value="BAD33712.1"/>
    <property type="molecule type" value="Genomic_DNA"/>
</dbReference>
<gene>
    <name evidence="2" type="ORF">OJ1001_G09.7</name>
    <name evidence="1" type="ORF">OJ1506_A04.21</name>
</gene>
<reference evidence="1" key="1">
    <citation type="submission" date="2002-07" db="EMBL/GenBank/DDBJ databases">
        <title>Oryza sativa nipponbare(GA3) genomic DNA, chromosome 9, BAC clone:OJ1506_A04.</title>
        <authorList>
            <person name="Sasaki T."/>
            <person name="Matsumoto T."/>
            <person name="Hattori M."/>
            <person name="Sakaki Y."/>
            <person name="Katayose Y."/>
        </authorList>
    </citation>
    <scope>NUCLEOTIDE SEQUENCE</scope>
</reference>
<proteinExistence type="predicted"/>
<dbReference type="EMBL" id="AP005572">
    <property type="protein sequence ID" value="BAD23411.1"/>
    <property type="molecule type" value="Genomic_DNA"/>
</dbReference>